<keyword evidence="2" id="KW-0540">Nuclease</keyword>
<dbReference type="GO" id="GO:0004519">
    <property type="term" value="F:endonuclease activity"/>
    <property type="evidence" value="ECO:0007669"/>
    <property type="project" value="UniProtKB-KW"/>
</dbReference>
<protein>
    <submittedName>
        <fullName evidence="2">T/G mismatch-specific endonuclease</fullName>
    </submittedName>
</protein>
<sequence length="336" mass="36235">MTRHDSGPLDAIEAATVVFSPCGQGRRGPAGTAESRSAHPACAPPAGLRGRVFRGSAVVRRGLLTPKQLRSSAWVRLRQDVYADAALPVTHRLLVGAVGLTLPAGAGFAGLSATVLWGVPNVAGVDDPVEVLLPAGRRWNAGSGVRVGTVLPGQRLVQRGPWRLLPRAETAVDLIRFGDSDEAVVLLDRLVQAGLTHLEDVQAAVALLPRCRGSAQASRVARLADGLAASPQETRLRLLLQRAGMPPVAQYRVHDEGGFIARVDFAYPEVRVAVEHDGLWHAERRAFLDDRRRLNRLNAAGWVVLHVTLDDLRRPEALVARVRALQARRLAEANTR</sequence>
<keyword evidence="2" id="KW-0255">Endonuclease</keyword>
<keyword evidence="2" id="KW-0378">Hydrolase</keyword>
<dbReference type="STRING" id="1137993.SAMN05660209_02548"/>
<gene>
    <name evidence="2" type="ORF">SAMN05660209_02548</name>
</gene>
<evidence type="ECO:0000313" key="3">
    <source>
        <dbReference type="Proteomes" id="UP000198921"/>
    </source>
</evidence>
<evidence type="ECO:0000313" key="2">
    <source>
        <dbReference type="EMBL" id="SDY31952.1"/>
    </source>
</evidence>
<organism evidence="2 3">
    <name type="scientific">Geodermatophilus africanus</name>
    <dbReference type="NCBI Taxonomy" id="1137993"/>
    <lineage>
        <taxon>Bacteria</taxon>
        <taxon>Bacillati</taxon>
        <taxon>Actinomycetota</taxon>
        <taxon>Actinomycetes</taxon>
        <taxon>Geodermatophilales</taxon>
        <taxon>Geodermatophilaceae</taxon>
        <taxon>Geodermatophilus</taxon>
    </lineage>
</organism>
<dbReference type="RefSeq" id="WP_244522544.1">
    <property type="nucleotide sequence ID" value="NZ_FNOT01000006.1"/>
</dbReference>
<dbReference type="InterPro" id="IPR007569">
    <property type="entry name" value="DUF559"/>
</dbReference>
<name>A0A1H3IWB4_9ACTN</name>
<proteinExistence type="predicted"/>
<evidence type="ECO:0000259" key="1">
    <source>
        <dbReference type="Pfam" id="PF04480"/>
    </source>
</evidence>
<dbReference type="EMBL" id="FNOT01000006">
    <property type="protein sequence ID" value="SDY31952.1"/>
    <property type="molecule type" value="Genomic_DNA"/>
</dbReference>
<dbReference type="AlphaFoldDB" id="A0A1H3IWB4"/>
<keyword evidence="3" id="KW-1185">Reference proteome</keyword>
<reference evidence="3" key="1">
    <citation type="submission" date="2016-10" db="EMBL/GenBank/DDBJ databases">
        <authorList>
            <person name="Varghese N."/>
            <person name="Submissions S."/>
        </authorList>
    </citation>
    <scope>NUCLEOTIDE SEQUENCE [LARGE SCALE GENOMIC DNA]</scope>
    <source>
        <strain evidence="3">DSM 45422</strain>
    </source>
</reference>
<dbReference type="InterPro" id="IPR011335">
    <property type="entry name" value="Restrct_endonuc-II-like"/>
</dbReference>
<dbReference type="Pfam" id="PF04480">
    <property type="entry name" value="DUF559"/>
    <property type="match status" value="1"/>
</dbReference>
<feature type="domain" description="DUF559" evidence="1">
    <location>
        <begin position="263"/>
        <end position="314"/>
    </location>
</feature>
<accession>A0A1H3IWB4</accession>
<dbReference type="SUPFAM" id="SSF52980">
    <property type="entry name" value="Restriction endonuclease-like"/>
    <property type="match status" value="1"/>
</dbReference>
<dbReference type="Gene3D" id="3.40.960.10">
    <property type="entry name" value="VSR Endonuclease"/>
    <property type="match status" value="1"/>
</dbReference>
<dbReference type="Proteomes" id="UP000198921">
    <property type="component" value="Unassembled WGS sequence"/>
</dbReference>